<dbReference type="InterPro" id="IPR036779">
    <property type="entry name" value="LysM_dom_sf"/>
</dbReference>
<dbReference type="SUPFAM" id="SSF54106">
    <property type="entry name" value="LysM domain"/>
    <property type="match status" value="1"/>
</dbReference>
<gene>
    <name evidence="3" type="ORF">JOF48_000058</name>
</gene>
<feature type="transmembrane region" description="Helical" evidence="1">
    <location>
        <begin position="26"/>
        <end position="48"/>
    </location>
</feature>
<evidence type="ECO:0000313" key="4">
    <source>
        <dbReference type="Proteomes" id="UP000711614"/>
    </source>
</evidence>
<feature type="domain" description="LysM" evidence="2">
    <location>
        <begin position="71"/>
        <end position="120"/>
    </location>
</feature>
<keyword evidence="1" id="KW-1133">Transmembrane helix</keyword>
<keyword evidence="1" id="KW-0812">Transmembrane</keyword>
<dbReference type="EMBL" id="JAGIOI010000001">
    <property type="protein sequence ID" value="MBP2411259.1"/>
    <property type="molecule type" value="Genomic_DNA"/>
</dbReference>
<dbReference type="Gene3D" id="3.10.350.10">
    <property type="entry name" value="LysM domain"/>
    <property type="match status" value="1"/>
</dbReference>
<proteinExistence type="predicted"/>
<keyword evidence="1" id="KW-0472">Membrane</keyword>
<organism evidence="3 4">
    <name type="scientific">Arthrobacter stackebrandtii</name>
    <dbReference type="NCBI Taxonomy" id="272161"/>
    <lineage>
        <taxon>Bacteria</taxon>
        <taxon>Bacillati</taxon>
        <taxon>Actinomycetota</taxon>
        <taxon>Actinomycetes</taxon>
        <taxon>Micrococcales</taxon>
        <taxon>Micrococcaceae</taxon>
        <taxon>Arthrobacter</taxon>
    </lineage>
</organism>
<name>A0ABS4YR69_9MICC</name>
<dbReference type="Pfam" id="PF01476">
    <property type="entry name" value="LysM"/>
    <property type="match status" value="1"/>
</dbReference>
<evidence type="ECO:0000256" key="1">
    <source>
        <dbReference type="SAM" id="Phobius"/>
    </source>
</evidence>
<keyword evidence="4" id="KW-1185">Reference proteome</keyword>
<dbReference type="RefSeq" id="WP_209676183.1">
    <property type="nucleotide sequence ID" value="NZ_JAGIOI010000001.1"/>
</dbReference>
<dbReference type="InterPro" id="IPR018392">
    <property type="entry name" value="LysM"/>
</dbReference>
<dbReference type="CDD" id="cd00118">
    <property type="entry name" value="LysM"/>
    <property type="match status" value="1"/>
</dbReference>
<dbReference type="Proteomes" id="UP000711614">
    <property type="component" value="Unassembled WGS sequence"/>
</dbReference>
<accession>A0ABS4YR69</accession>
<sequence>MNAMVATAPSLPALHGLQLTRRGRLVFFGIPAIVSAAALVFACLGIIFGSMVSPAHAATQFSTVDMADYATTVTVLEGDSLWSIAAGVDPDRNVRDVVQEIVALNQLGAGVLHAGQQLFVPLPK</sequence>
<evidence type="ECO:0000259" key="2">
    <source>
        <dbReference type="PROSITE" id="PS51782"/>
    </source>
</evidence>
<evidence type="ECO:0000313" key="3">
    <source>
        <dbReference type="EMBL" id="MBP2411259.1"/>
    </source>
</evidence>
<comment type="caution">
    <text evidence="3">The sequence shown here is derived from an EMBL/GenBank/DDBJ whole genome shotgun (WGS) entry which is preliminary data.</text>
</comment>
<dbReference type="PROSITE" id="PS51782">
    <property type="entry name" value="LYSM"/>
    <property type="match status" value="1"/>
</dbReference>
<protein>
    <recommendedName>
        <fullName evidence="2">LysM domain-containing protein</fullName>
    </recommendedName>
</protein>
<dbReference type="SMART" id="SM00257">
    <property type="entry name" value="LysM"/>
    <property type="match status" value="1"/>
</dbReference>
<reference evidence="3 4" key="1">
    <citation type="submission" date="2021-03" db="EMBL/GenBank/DDBJ databases">
        <title>Sequencing the genomes of 1000 actinobacteria strains.</title>
        <authorList>
            <person name="Klenk H.-P."/>
        </authorList>
    </citation>
    <scope>NUCLEOTIDE SEQUENCE [LARGE SCALE GENOMIC DNA]</scope>
    <source>
        <strain evidence="3 4">DSM 16005</strain>
    </source>
</reference>